<proteinExistence type="predicted"/>
<protein>
    <recommendedName>
        <fullName evidence="3">N-acetylglucosamine-induced protein 1</fullName>
    </recommendedName>
</protein>
<gene>
    <name evidence="1" type="ORF">MAM_01939</name>
</gene>
<dbReference type="GO" id="GO:0005737">
    <property type="term" value="C:cytoplasm"/>
    <property type="evidence" value="ECO:0007669"/>
    <property type="project" value="TreeGrafter"/>
</dbReference>
<sequence>MGPFHAVPFWQVNCPRHELTPECPPFLAGLSEKDRRIVGTPDSAFRLLAWDEICSIIRENRLEAFQRIPSELRRYKAFAFKLAKQHGSIASFVLQERLRWQAPIHPRGSPFQYAEDVKILCNDWPYGLDKRVVHLVVWTKFELEINPTCGDLTDKARGEIDAFVSRTFRTRVPAENVVWFRNWAALKSVDAVEHFHVMMYDADPAFVREVTNGDVPFSAQDGL</sequence>
<organism evidence="1 2">
    <name type="scientific">Metarhizium album (strain ARSEF 1941)</name>
    <dbReference type="NCBI Taxonomy" id="1081103"/>
    <lineage>
        <taxon>Eukaryota</taxon>
        <taxon>Fungi</taxon>
        <taxon>Dikarya</taxon>
        <taxon>Ascomycota</taxon>
        <taxon>Pezizomycotina</taxon>
        <taxon>Sordariomycetes</taxon>
        <taxon>Hypocreomycetidae</taxon>
        <taxon>Hypocreales</taxon>
        <taxon>Clavicipitaceae</taxon>
        <taxon>Metarhizium</taxon>
    </lineage>
</organism>
<dbReference type="HOGENOM" id="CLU_075862_1_0_1"/>
<dbReference type="GeneID" id="63736394"/>
<evidence type="ECO:0000313" key="1">
    <source>
        <dbReference type="EMBL" id="KHO00016.1"/>
    </source>
</evidence>
<dbReference type="PANTHER" id="PTHR35020:SF4">
    <property type="entry name" value="N-ACETYLGLUCOSAMINE-INDUCED PROTEIN 1"/>
    <property type="match status" value="1"/>
</dbReference>
<accession>A0A0B2X3X3</accession>
<keyword evidence="2" id="KW-1185">Reference proteome</keyword>
<dbReference type="EMBL" id="AZHE01000003">
    <property type="protein sequence ID" value="KHO00016.1"/>
    <property type="molecule type" value="Genomic_DNA"/>
</dbReference>
<dbReference type="Pfam" id="PF12239">
    <property type="entry name" value="DUF3605"/>
    <property type="match status" value="1"/>
</dbReference>
<reference evidence="1 2" key="1">
    <citation type="journal article" date="2014" name="Proc. Natl. Acad. Sci. U.S.A.">
        <title>Trajectory and genomic determinants of fungal-pathogen speciation and host adaptation.</title>
        <authorList>
            <person name="Hu X."/>
            <person name="Xiao G."/>
            <person name="Zheng P."/>
            <person name="Shang Y."/>
            <person name="Su Y."/>
            <person name="Zhang X."/>
            <person name="Liu X."/>
            <person name="Zhan S."/>
            <person name="St Leger R.J."/>
            <person name="Wang C."/>
        </authorList>
    </citation>
    <scope>NUCLEOTIDE SEQUENCE [LARGE SCALE GENOMIC DNA]</scope>
    <source>
        <strain evidence="1 2">ARSEF 1941</strain>
    </source>
</reference>
<dbReference type="Proteomes" id="UP000030816">
    <property type="component" value="Unassembled WGS sequence"/>
</dbReference>
<dbReference type="RefSeq" id="XP_040681081.1">
    <property type="nucleotide sequence ID" value="XM_040820738.1"/>
</dbReference>
<evidence type="ECO:0000313" key="2">
    <source>
        <dbReference type="Proteomes" id="UP000030816"/>
    </source>
</evidence>
<dbReference type="OrthoDB" id="10053431at2759"/>
<evidence type="ECO:0008006" key="3">
    <source>
        <dbReference type="Google" id="ProtNLM"/>
    </source>
</evidence>
<dbReference type="GO" id="GO:0006044">
    <property type="term" value="P:N-acetylglucosamine metabolic process"/>
    <property type="evidence" value="ECO:0007669"/>
    <property type="project" value="TreeGrafter"/>
</dbReference>
<dbReference type="AlphaFoldDB" id="A0A0B2X3X3"/>
<dbReference type="InterPro" id="IPR022036">
    <property type="entry name" value="DUF3605"/>
</dbReference>
<dbReference type="STRING" id="1081103.A0A0B2X3X3"/>
<dbReference type="PANTHER" id="PTHR35020">
    <property type="entry name" value="N-ACETYLGLUCOSAMINE-INDUCED PROTEIN 1"/>
    <property type="match status" value="1"/>
</dbReference>
<comment type="caution">
    <text evidence="1">The sequence shown here is derived from an EMBL/GenBank/DDBJ whole genome shotgun (WGS) entry which is preliminary data.</text>
</comment>
<name>A0A0B2X3X3_METAS</name>